<proteinExistence type="predicted"/>
<name>A0ABX9QCW8_9BACT</name>
<organism evidence="2 3">
    <name type="scientific">Corallococcus praedator</name>
    <dbReference type="NCBI Taxonomy" id="2316724"/>
    <lineage>
        <taxon>Bacteria</taxon>
        <taxon>Pseudomonadati</taxon>
        <taxon>Myxococcota</taxon>
        <taxon>Myxococcia</taxon>
        <taxon>Myxococcales</taxon>
        <taxon>Cystobacterineae</taxon>
        <taxon>Myxococcaceae</taxon>
        <taxon>Corallococcus</taxon>
    </lineage>
</organism>
<comment type="caution">
    <text evidence="2">The sequence shown here is derived from an EMBL/GenBank/DDBJ whole genome shotgun (WGS) entry which is preliminary data.</text>
</comment>
<evidence type="ECO:0000256" key="1">
    <source>
        <dbReference type="SAM" id="MobiDB-lite"/>
    </source>
</evidence>
<gene>
    <name evidence="2" type="ORF">D7Y13_24515</name>
</gene>
<reference evidence="2 3" key="1">
    <citation type="submission" date="2018-09" db="EMBL/GenBank/DDBJ databases">
        <authorList>
            <person name="Livingstone P.G."/>
            <person name="Whitworth D.E."/>
        </authorList>
    </citation>
    <scope>NUCLEOTIDE SEQUENCE [LARGE SCALE GENOMIC DNA]</scope>
    <source>
        <strain evidence="2 3">CA031B</strain>
    </source>
</reference>
<dbReference type="EMBL" id="RAWI01000209">
    <property type="protein sequence ID" value="RKI02491.1"/>
    <property type="molecule type" value="Genomic_DNA"/>
</dbReference>
<feature type="region of interest" description="Disordered" evidence="1">
    <location>
        <begin position="146"/>
        <end position="173"/>
    </location>
</feature>
<dbReference type="Proteomes" id="UP000278907">
    <property type="component" value="Unassembled WGS sequence"/>
</dbReference>
<sequence>MQGIEFAGLLVREEEDAVYIADPQGTWMIPRDSILKLGPWEGAHCVPEDMRAAGKPIRVALKEESMFYEIRPWRVSSGPASGSSSPPMTSDDVRQIFSIATGKLPVTEGGFRGEMQLRRLERQLSRRLGFNPDICSDPTAFTGGGIVGAAGSSGTSDEGADGGTTKPDTDTDF</sequence>
<keyword evidence="3" id="KW-1185">Reference proteome</keyword>
<evidence type="ECO:0000313" key="2">
    <source>
        <dbReference type="EMBL" id="RKI02491.1"/>
    </source>
</evidence>
<evidence type="ECO:0000313" key="3">
    <source>
        <dbReference type="Proteomes" id="UP000278907"/>
    </source>
</evidence>
<accession>A0ABX9QCW8</accession>
<protein>
    <submittedName>
        <fullName evidence="2">Uncharacterized protein</fullName>
    </submittedName>
</protein>